<reference evidence="1" key="1">
    <citation type="submission" date="2023-03" db="EMBL/GenBank/DDBJ databases">
        <title>Massive genome expansion in bonnet fungi (Mycena s.s.) driven by repeated elements and novel gene families across ecological guilds.</title>
        <authorList>
            <consortium name="Lawrence Berkeley National Laboratory"/>
            <person name="Harder C.B."/>
            <person name="Miyauchi S."/>
            <person name="Viragh M."/>
            <person name="Kuo A."/>
            <person name="Thoen E."/>
            <person name="Andreopoulos B."/>
            <person name="Lu D."/>
            <person name="Skrede I."/>
            <person name="Drula E."/>
            <person name="Henrissat B."/>
            <person name="Morin E."/>
            <person name="Kohler A."/>
            <person name="Barry K."/>
            <person name="LaButti K."/>
            <person name="Morin E."/>
            <person name="Salamov A."/>
            <person name="Lipzen A."/>
            <person name="Mereny Z."/>
            <person name="Hegedus B."/>
            <person name="Baldrian P."/>
            <person name="Stursova M."/>
            <person name="Weitz H."/>
            <person name="Taylor A."/>
            <person name="Grigoriev I.V."/>
            <person name="Nagy L.G."/>
            <person name="Martin F."/>
            <person name="Kauserud H."/>
        </authorList>
    </citation>
    <scope>NUCLEOTIDE SEQUENCE</scope>
    <source>
        <strain evidence="1">CBHHK067</strain>
    </source>
</reference>
<sequence>MLICFVTMRNNYIFLAFFAVEARMFSNSLLARSVGYEFQQGSYLHAVIHHLQSELEGDAPRNERGFCTDFSATVVDGEFYILSFRMVLMGDVSLSFPLTSHHQRNPH</sequence>
<accession>A0AAD7DC15</accession>
<dbReference type="EMBL" id="JARKIE010000081">
    <property type="protein sequence ID" value="KAJ7688134.1"/>
    <property type="molecule type" value="Genomic_DNA"/>
</dbReference>
<gene>
    <name evidence="1" type="ORF">B0H17DRAFT_673693</name>
</gene>
<proteinExistence type="predicted"/>
<keyword evidence="2" id="KW-1185">Reference proteome</keyword>
<protein>
    <submittedName>
        <fullName evidence="1">Uncharacterized protein</fullName>
    </submittedName>
</protein>
<dbReference type="Proteomes" id="UP001221757">
    <property type="component" value="Unassembled WGS sequence"/>
</dbReference>
<comment type="caution">
    <text evidence="1">The sequence shown here is derived from an EMBL/GenBank/DDBJ whole genome shotgun (WGS) entry which is preliminary data.</text>
</comment>
<name>A0AAD7DC15_MYCRO</name>
<organism evidence="1 2">
    <name type="scientific">Mycena rosella</name>
    <name type="common">Pink bonnet</name>
    <name type="synonym">Agaricus rosellus</name>
    <dbReference type="NCBI Taxonomy" id="1033263"/>
    <lineage>
        <taxon>Eukaryota</taxon>
        <taxon>Fungi</taxon>
        <taxon>Dikarya</taxon>
        <taxon>Basidiomycota</taxon>
        <taxon>Agaricomycotina</taxon>
        <taxon>Agaricomycetes</taxon>
        <taxon>Agaricomycetidae</taxon>
        <taxon>Agaricales</taxon>
        <taxon>Marasmiineae</taxon>
        <taxon>Mycenaceae</taxon>
        <taxon>Mycena</taxon>
    </lineage>
</organism>
<dbReference type="AlphaFoldDB" id="A0AAD7DC15"/>
<evidence type="ECO:0000313" key="2">
    <source>
        <dbReference type="Proteomes" id="UP001221757"/>
    </source>
</evidence>
<evidence type="ECO:0000313" key="1">
    <source>
        <dbReference type="EMBL" id="KAJ7688134.1"/>
    </source>
</evidence>